<evidence type="ECO:0000313" key="2">
    <source>
        <dbReference type="EMBL" id="KAK7798118.1"/>
    </source>
</evidence>
<organism evidence="2 3">
    <name type="scientific">Myodes glareolus</name>
    <name type="common">Bank vole</name>
    <name type="synonym">Clethrionomys glareolus</name>
    <dbReference type="NCBI Taxonomy" id="447135"/>
    <lineage>
        <taxon>Eukaryota</taxon>
        <taxon>Metazoa</taxon>
        <taxon>Chordata</taxon>
        <taxon>Craniata</taxon>
        <taxon>Vertebrata</taxon>
        <taxon>Euteleostomi</taxon>
        <taxon>Mammalia</taxon>
        <taxon>Eutheria</taxon>
        <taxon>Euarchontoglires</taxon>
        <taxon>Glires</taxon>
        <taxon>Rodentia</taxon>
        <taxon>Myomorpha</taxon>
        <taxon>Muroidea</taxon>
        <taxon>Cricetidae</taxon>
        <taxon>Arvicolinae</taxon>
        <taxon>Myodes</taxon>
    </lineage>
</organism>
<evidence type="ECO:0000313" key="3">
    <source>
        <dbReference type="Proteomes" id="UP001488838"/>
    </source>
</evidence>
<sequence>GLSVPGAQGGASTGGGARGGGAERSTKRLGPALRLGRAGRRAASGWPGSELAGWEPQHTPGSWTNPRTRMRCAMPEG</sequence>
<dbReference type="EMBL" id="JBBHLL010000729">
    <property type="protein sequence ID" value="KAK7798118.1"/>
    <property type="molecule type" value="Genomic_DNA"/>
</dbReference>
<name>A0AAW0H6B5_MYOGA</name>
<proteinExistence type="predicted"/>
<feature type="compositionally biased region" description="Gly residues" evidence="1">
    <location>
        <begin position="7"/>
        <end position="22"/>
    </location>
</feature>
<gene>
    <name evidence="2" type="ORF">U0070_009662</name>
</gene>
<keyword evidence="3" id="KW-1185">Reference proteome</keyword>
<evidence type="ECO:0000256" key="1">
    <source>
        <dbReference type="SAM" id="MobiDB-lite"/>
    </source>
</evidence>
<feature type="region of interest" description="Disordered" evidence="1">
    <location>
        <begin position="1"/>
        <end position="77"/>
    </location>
</feature>
<accession>A0AAW0H6B5</accession>
<feature type="non-terminal residue" evidence="2">
    <location>
        <position position="1"/>
    </location>
</feature>
<dbReference type="AlphaFoldDB" id="A0AAW0H6B5"/>
<reference evidence="2 3" key="1">
    <citation type="journal article" date="2023" name="bioRxiv">
        <title>Conserved and derived expression patterns and positive selection on dental genes reveal complex evolutionary context of ever-growing rodent molars.</title>
        <authorList>
            <person name="Calamari Z.T."/>
            <person name="Song A."/>
            <person name="Cohen E."/>
            <person name="Akter M."/>
            <person name="Roy R.D."/>
            <person name="Hallikas O."/>
            <person name="Christensen M.M."/>
            <person name="Li P."/>
            <person name="Marangoni P."/>
            <person name="Jernvall J."/>
            <person name="Klein O.D."/>
        </authorList>
    </citation>
    <scope>NUCLEOTIDE SEQUENCE [LARGE SCALE GENOMIC DNA]</scope>
    <source>
        <strain evidence="2">V071</strain>
    </source>
</reference>
<comment type="caution">
    <text evidence="2">The sequence shown here is derived from an EMBL/GenBank/DDBJ whole genome shotgun (WGS) entry which is preliminary data.</text>
</comment>
<dbReference type="Proteomes" id="UP001488838">
    <property type="component" value="Unassembled WGS sequence"/>
</dbReference>
<protein>
    <submittedName>
        <fullName evidence="2">Uncharacterized protein</fullName>
    </submittedName>
</protein>